<evidence type="ECO:0000259" key="2">
    <source>
        <dbReference type="Pfam" id="PF07969"/>
    </source>
</evidence>
<dbReference type="PANTHER" id="PTHR22642:SF2">
    <property type="entry name" value="PROTEIN LONG AFTER FAR-RED 3"/>
    <property type="match status" value="1"/>
</dbReference>
<evidence type="ECO:0000256" key="1">
    <source>
        <dbReference type="SAM" id="SignalP"/>
    </source>
</evidence>
<dbReference type="SUPFAM" id="SSF51556">
    <property type="entry name" value="Metallo-dependent hydrolases"/>
    <property type="match status" value="1"/>
</dbReference>
<dbReference type="RefSeq" id="WP_341412438.1">
    <property type="nucleotide sequence ID" value="NZ_JBBUTH010000010.1"/>
</dbReference>
<sequence>MRTKAVTALSLSLLLLTASAQAHDDASTKSACAQLTVFVAKKFYTMDPGRPHARAVAVCNERVVGVGDSLDDLKPWTSTVPTTVDQRLAGKIVFPGFIDAHQHPLLGAITSNLPMIAALDTVQAYSPDIKGVKNEAEAFERMRRFEAELKDPSAPLLVWGWDVPAMGRHLTRQDLDKISTVRPVLVWDASQHHGYVNSAVIAQRKIPNDLKILGVGRDVHGELNGQFLGVPAASYVILPLIAGKLQPAEAMRLMRWLIDLNRRNGITMTTDHSMGIFSVDAEAALLNGMFNNPDTPQRLLAIPAMHSFLAKYGAPDKAIEAVRALQAKSTDRLLYRGVKFFTDDSFNGLTFKPGAGGYIDGHDGLWVTPPEKLAGLMEPWWRDGQQIFVHSIGVEAQEVTIAALRQLQAKAPRFDHRFTFEHVGMMRYDQARALRALGASANVNIYYVWLRGEMYPKVVGTDRAEDLSPLGTLLKAGVPTTVHSDYPIGPPKPLLAITLAMTRVGQSASRTLGAGQAITLDEALRMVTTDAAYVLGIDDKVGSLEPGKLADFTVLERDPHDVKPAAVKDIPIWGTVLGGRVFPATEIRPQ</sequence>
<evidence type="ECO:0000313" key="3">
    <source>
        <dbReference type="EMBL" id="MEK8052716.1"/>
    </source>
</evidence>
<reference evidence="3 4" key="1">
    <citation type="submission" date="2024-04" db="EMBL/GenBank/DDBJ databases">
        <title>Novel species of the genus Ideonella isolated from streams.</title>
        <authorList>
            <person name="Lu H."/>
        </authorList>
    </citation>
    <scope>NUCLEOTIDE SEQUENCE [LARGE SCALE GENOMIC DNA]</scope>
    <source>
        <strain evidence="3 4">DXS22W</strain>
    </source>
</reference>
<dbReference type="Proteomes" id="UP001365405">
    <property type="component" value="Unassembled WGS sequence"/>
</dbReference>
<proteinExistence type="predicted"/>
<dbReference type="EMBL" id="JBBUTH010000010">
    <property type="protein sequence ID" value="MEK8052716.1"/>
    <property type="molecule type" value="Genomic_DNA"/>
</dbReference>
<feature type="domain" description="Amidohydrolase 3" evidence="2">
    <location>
        <begin position="88"/>
        <end position="581"/>
    </location>
</feature>
<comment type="caution">
    <text evidence="3">The sequence shown here is derived from an EMBL/GenBank/DDBJ whole genome shotgun (WGS) entry which is preliminary data.</text>
</comment>
<keyword evidence="1" id="KW-0732">Signal</keyword>
<accession>A0ABU9CLR4</accession>
<dbReference type="Gene3D" id="2.30.40.10">
    <property type="entry name" value="Urease, subunit C, domain 1"/>
    <property type="match status" value="1"/>
</dbReference>
<organism evidence="3 4">
    <name type="scientific">Pseudaquabacterium inlustre</name>
    <dbReference type="NCBI Taxonomy" id="2984192"/>
    <lineage>
        <taxon>Bacteria</taxon>
        <taxon>Pseudomonadati</taxon>
        <taxon>Pseudomonadota</taxon>
        <taxon>Betaproteobacteria</taxon>
        <taxon>Burkholderiales</taxon>
        <taxon>Sphaerotilaceae</taxon>
        <taxon>Pseudaquabacterium</taxon>
    </lineage>
</organism>
<keyword evidence="4" id="KW-1185">Reference proteome</keyword>
<dbReference type="Gene3D" id="3.20.20.140">
    <property type="entry name" value="Metal-dependent hydrolases"/>
    <property type="match status" value="1"/>
</dbReference>
<dbReference type="PANTHER" id="PTHR22642">
    <property type="entry name" value="IMIDAZOLONEPROPIONASE"/>
    <property type="match status" value="1"/>
</dbReference>
<dbReference type="InterPro" id="IPR013108">
    <property type="entry name" value="Amidohydro_3"/>
</dbReference>
<dbReference type="Gene3D" id="3.10.310.70">
    <property type="match status" value="1"/>
</dbReference>
<dbReference type="InterPro" id="IPR011059">
    <property type="entry name" value="Metal-dep_hydrolase_composite"/>
</dbReference>
<feature type="signal peptide" evidence="1">
    <location>
        <begin position="1"/>
        <end position="22"/>
    </location>
</feature>
<dbReference type="SUPFAM" id="SSF51338">
    <property type="entry name" value="Composite domain of metallo-dependent hydrolases"/>
    <property type="match status" value="1"/>
</dbReference>
<evidence type="ECO:0000313" key="4">
    <source>
        <dbReference type="Proteomes" id="UP001365405"/>
    </source>
</evidence>
<gene>
    <name evidence="3" type="ORF">AACH10_20870</name>
</gene>
<name>A0ABU9CLR4_9BURK</name>
<feature type="chain" id="PRO_5047299895" evidence="1">
    <location>
        <begin position="23"/>
        <end position="590"/>
    </location>
</feature>
<protein>
    <submittedName>
        <fullName evidence="3">Amidohydrolase family protein</fullName>
    </submittedName>
</protein>
<dbReference type="InterPro" id="IPR032466">
    <property type="entry name" value="Metal_Hydrolase"/>
</dbReference>
<dbReference type="Pfam" id="PF07969">
    <property type="entry name" value="Amidohydro_3"/>
    <property type="match status" value="1"/>
</dbReference>